<keyword evidence="5" id="KW-1185">Reference proteome</keyword>
<dbReference type="Gene3D" id="1.25.40.20">
    <property type="entry name" value="Ankyrin repeat-containing domain"/>
    <property type="match status" value="1"/>
</dbReference>
<dbReference type="Pfam" id="PF13857">
    <property type="entry name" value="Ank_5"/>
    <property type="match status" value="1"/>
</dbReference>
<evidence type="ECO:0000256" key="2">
    <source>
        <dbReference type="ARBA" id="ARBA00023043"/>
    </source>
</evidence>
<accession>A0A3S0RNA8</accession>
<comment type="caution">
    <text evidence="4">The sequence shown here is derived from an EMBL/GenBank/DDBJ whole genome shotgun (WGS) entry which is preliminary data.</text>
</comment>
<evidence type="ECO:0000313" key="5">
    <source>
        <dbReference type="Proteomes" id="UP000274358"/>
    </source>
</evidence>
<dbReference type="PROSITE" id="PS50088">
    <property type="entry name" value="ANK_REPEAT"/>
    <property type="match status" value="2"/>
</dbReference>
<feature type="repeat" description="ANK" evidence="3">
    <location>
        <begin position="30"/>
        <end position="62"/>
    </location>
</feature>
<sequence length="119" mass="13048">MNIDELLAEYQTLPEYSGLVLNDVNKKSLFNDYPINIAATRGSIDEMGLLLNNGADINAVGEHGYLPIHDAVEQDKFEAILWLINNGANVNAKNDDGITPMELAIILGHKNSINALDKK</sequence>
<dbReference type="EMBL" id="RYYV01000001">
    <property type="protein sequence ID" value="RUL79922.1"/>
    <property type="molecule type" value="Genomic_DNA"/>
</dbReference>
<evidence type="ECO:0000256" key="3">
    <source>
        <dbReference type="PROSITE-ProRule" id="PRU00023"/>
    </source>
</evidence>
<dbReference type="RefSeq" id="WP_126682973.1">
    <property type="nucleotide sequence ID" value="NZ_RYYV01000001.1"/>
</dbReference>
<dbReference type="Proteomes" id="UP000274358">
    <property type="component" value="Unassembled WGS sequence"/>
</dbReference>
<evidence type="ECO:0000313" key="4">
    <source>
        <dbReference type="EMBL" id="RUL79922.1"/>
    </source>
</evidence>
<keyword evidence="1" id="KW-0677">Repeat</keyword>
<dbReference type="AlphaFoldDB" id="A0A3S0RNA8"/>
<keyword evidence="2 3" id="KW-0040">ANK repeat</keyword>
<evidence type="ECO:0000256" key="1">
    <source>
        <dbReference type="ARBA" id="ARBA00022737"/>
    </source>
</evidence>
<protein>
    <submittedName>
        <fullName evidence="4">Ankyrin repeat domain-containing protein</fullName>
    </submittedName>
</protein>
<reference evidence="4 5" key="1">
    <citation type="submission" date="2018-12" db="EMBL/GenBank/DDBJ databases">
        <title>Dyella dinghuensis sp. nov. DHOA06 and Dyella choica sp. nov. 4M-K27, isolated from forest soil.</title>
        <authorList>
            <person name="Qiu L.-H."/>
            <person name="Gao Z.-H."/>
        </authorList>
    </citation>
    <scope>NUCLEOTIDE SEQUENCE [LARGE SCALE GENOMIC DNA]</scope>
    <source>
        <strain evidence="4 5">4M-K27</strain>
    </source>
</reference>
<dbReference type="OrthoDB" id="7172369at2"/>
<dbReference type="SMART" id="SM00248">
    <property type="entry name" value="ANK"/>
    <property type="match status" value="2"/>
</dbReference>
<proteinExistence type="predicted"/>
<organism evidence="4 5">
    <name type="scientific">Dyella choica</name>
    <dbReference type="NCBI Taxonomy" id="1927959"/>
    <lineage>
        <taxon>Bacteria</taxon>
        <taxon>Pseudomonadati</taxon>
        <taxon>Pseudomonadota</taxon>
        <taxon>Gammaproteobacteria</taxon>
        <taxon>Lysobacterales</taxon>
        <taxon>Rhodanobacteraceae</taxon>
        <taxon>Dyella</taxon>
    </lineage>
</organism>
<gene>
    <name evidence="4" type="ORF">EKH80_01655</name>
</gene>
<dbReference type="PANTHER" id="PTHR24171">
    <property type="entry name" value="ANKYRIN REPEAT DOMAIN-CONTAINING PROTEIN 39-RELATED"/>
    <property type="match status" value="1"/>
</dbReference>
<dbReference type="InterPro" id="IPR036770">
    <property type="entry name" value="Ankyrin_rpt-contain_sf"/>
</dbReference>
<name>A0A3S0RNA8_9GAMM</name>
<dbReference type="PROSITE" id="PS50297">
    <property type="entry name" value="ANK_REP_REGION"/>
    <property type="match status" value="2"/>
</dbReference>
<dbReference type="InterPro" id="IPR002110">
    <property type="entry name" value="Ankyrin_rpt"/>
</dbReference>
<feature type="repeat" description="ANK" evidence="3">
    <location>
        <begin position="63"/>
        <end position="95"/>
    </location>
</feature>
<dbReference type="PANTHER" id="PTHR24171:SF9">
    <property type="entry name" value="ANKYRIN REPEAT DOMAIN-CONTAINING PROTEIN 39"/>
    <property type="match status" value="1"/>
</dbReference>
<dbReference type="SUPFAM" id="SSF48403">
    <property type="entry name" value="Ankyrin repeat"/>
    <property type="match status" value="1"/>
</dbReference>